<keyword evidence="3" id="KW-0378">Hydrolase</keyword>
<feature type="domain" description="LRAT" evidence="5">
    <location>
        <begin position="35"/>
        <end position="147"/>
    </location>
</feature>
<keyword evidence="4" id="KW-0443">Lipid metabolism</keyword>
<accession>A0ABR0YZ21</accession>
<evidence type="ECO:0000259" key="5">
    <source>
        <dbReference type="PROSITE" id="PS51934"/>
    </source>
</evidence>
<dbReference type="InterPro" id="IPR051496">
    <property type="entry name" value="H-rev107_PLA/AT"/>
</dbReference>
<reference evidence="6 7" key="1">
    <citation type="submission" date="2021-05" db="EMBL/GenBank/DDBJ databases">
        <authorList>
            <person name="Zahm M."/>
            <person name="Klopp C."/>
            <person name="Cabau C."/>
            <person name="Kuhl H."/>
            <person name="Suciu R."/>
            <person name="Ciorpac M."/>
            <person name="Holostenco D."/>
            <person name="Gessner J."/>
            <person name="Wuertz S."/>
            <person name="Hohne C."/>
            <person name="Stock M."/>
            <person name="Gislard M."/>
            <person name="Lluch J."/>
            <person name="Milhes M."/>
            <person name="Lampietro C."/>
            <person name="Lopez Roques C."/>
            <person name="Donnadieu C."/>
            <person name="Du K."/>
            <person name="Schartl M."/>
            <person name="Guiguen Y."/>
        </authorList>
    </citation>
    <scope>NUCLEOTIDE SEQUENCE [LARGE SCALE GENOMIC DNA]</scope>
    <source>
        <strain evidence="6">Hh-F2</strain>
        <tissue evidence="6">Blood</tissue>
    </source>
</reference>
<evidence type="ECO:0000256" key="4">
    <source>
        <dbReference type="ARBA" id="ARBA00023098"/>
    </source>
</evidence>
<evidence type="ECO:0000256" key="2">
    <source>
        <dbReference type="ARBA" id="ARBA00022679"/>
    </source>
</evidence>
<evidence type="ECO:0000256" key="3">
    <source>
        <dbReference type="ARBA" id="ARBA00022801"/>
    </source>
</evidence>
<dbReference type="PROSITE" id="PS51934">
    <property type="entry name" value="LRAT"/>
    <property type="match status" value="1"/>
</dbReference>
<evidence type="ECO:0000256" key="1">
    <source>
        <dbReference type="ARBA" id="ARBA00007824"/>
    </source>
</evidence>
<dbReference type="Pfam" id="PF04970">
    <property type="entry name" value="LRAT"/>
    <property type="match status" value="1"/>
</dbReference>
<dbReference type="Gene3D" id="3.90.1720.10">
    <property type="entry name" value="endopeptidase domain like (from Nostoc punctiforme)"/>
    <property type="match status" value="1"/>
</dbReference>
<organism evidence="6 7">
    <name type="scientific">Huso huso</name>
    <name type="common">Beluga</name>
    <name type="synonym">Acipenser huso</name>
    <dbReference type="NCBI Taxonomy" id="61971"/>
    <lineage>
        <taxon>Eukaryota</taxon>
        <taxon>Metazoa</taxon>
        <taxon>Chordata</taxon>
        <taxon>Craniata</taxon>
        <taxon>Vertebrata</taxon>
        <taxon>Euteleostomi</taxon>
        <taxon>Actinopterygii</taxon>
        <taxon>Chondrostei</taxon>
        <taxon>Acipenseriformes</taxon>
        <taxon>Acipenseridae</taxon>
        <taxon>Huso</taxon>
    </lineage>
</organism>
<keyword evidence="7" id="KW-1185">Reference proteome</keyword>
<comment type="caution">
    <text evidence="6">The sequence shown here is derived from an EMBL/GenBank/DDBJ whole genome shotgun (WGS) entry which is preliminary data.</text>
</comment>
<dbReference type="PANTHER" id="PTHR13943">
    <property type="entry name" value="HRAS-LIKE SUPPRESSOR - RELATED"/>
    <property type="match status" value="1"/>
</dbReference>
<keyword evidence="2" id="KW-0808">Transferase</keyword>
<dbReference type="PANTHER" id="PTHR13943:SF79">
    <property type="entry name" value="HYPOTHETICAL LOC794087"/>
    <property type="match status" value="1"/>
</dbReference>
<dbReference type="Proteomes" id="UP001369086">
    <property type="component" value="Unassembled WGS sequence"/>
</dbReference>
<comment type="similarity">
    <text evidence="1">Belongs to the H-rev107 family.</text>
</comment>
<sequence length="179" mass="20434">MATQCIIHTLYSECLVSSHNHVGFFVLQEYNVGDIISFNRGRYHHWGVYYGQEHGKHYIVNVSGGESNSKPLAITSKLEKEELNKVAGKSDYSVYRELDKHNEPRSPEQMKADMDKMIGTQIKYNPFEKNCQHFATQIRYGKEISPEGESAAKSVGKNLTNFRAEMDPFSAFGTEKFNK</sequence>
<evidence type="ECO:0000313" key="7">
    <source>
        <dbReference type="Proteomes" id="UP001369086"/>
    </source>
</evidence>
<name>A0ABR0YZ21_HUSHU</name>
<protein>
    <submittedName>
        <fullName evidence="6">Phospholipase A and acyltransferase 4-like</fullName>
    </submittedName>
</protein>
<evidence type="ECO:0000313" key="6">
    <source>
        <dbReference type="EMBL" id="KAK6477840.1"/>
    </source>
</evidence>
<dbReference type="EMBL" id="JAHFZB010000020">
    <property type="protein sequence ID" value="KAK6477840.1"/>
    <property type="molecule type" value="Genomic_DNA"/>
</dbReference>
<proteinExistence type="inferred from homology"/>
<gene>
    <name evidence="6" type="ORF">HHUSO_G21460</name>
</gene>
<dbReference type="InterPro" id="IPR007053">
    <property type="entry name" value="LRAT_dom"/>
</dbReference>